<name>A0AAD5WDZ6_PARTN</name>
<accession>A0AAD5WDZ6</accession>
<dbReference type="AlphaFoldDB" id="A0AAD5WDZ6"/>
<comment type="caution">
    <text evidence="1">The sequence shown here is derived from an EMBL/GenBank/DDBJ whole genome shotgun (WGS) entry which is preliminary data.</text>
</comment>
<sequence length="70" mass="8377">MQGLYIDDLLRTDHSSVDCRQVNSTVNNEIVLLIRLLKRLENRLLVNRREIDLFWRRREGEHVVFATQQA</sequence>
<gene>
    <name evidence="1" type="ORF">KIN20_027481</name>
</gene>
<organism evidence="1 2">
    <name type="scientific">Parelaphostrongylus tenuis</name>
    <name type="common">Meningeal worm</name>
    <dbReference type="NCBI Taxonomy" id="148309"/>
    <lineage>
        <taxon>Eukaryota</taxon>
        <taxon>Metazoa</taxon>
        <taxon>Ecdysozoa</taxon>
        <taxon>Nematoda</taxon>
        <taxon>Chromadorea</taxon>
        <taxon>Rhabditida</taxon>
        <taxon>Rhabditina</taxon>
        <taxon>Rhabditomorpha</taxon>
        <taxon>Strongyloidea</taxon>
        <taxon>Metastrongylidae</taxon>
        <taxon>Parelaphostrongylus</taxon>
    </lineage>
</organism>
<reference evidence="1" key="1">
    <citation type="submission" date="2021-06" db="EMBL/GenBank/DDBJ databases">
        <title>Parelaphostrongylus tenuis whole genome reference sequence.</title>
        <authorList>
            <person name="Garwood T.J."/>
            <person name="Larsen P.A."/>
            <person name="Fountain-Jones N.M."/>
            <person name="Garbe J.R."/>
            <person name="Macchietto M.G."/>
            <person name="Kania S.A."/>
            <person name="Gerhold R.W."/>
            <person name="Richards J.E."/>
            <person name="Wolf T.M."/>
        </authorList>
    </citation>
    <scope>NUCLEOTIDE SEQUENCE</scope>
    <source>
        <strain evidence="1">MNPRO001-30</strain>
        <tissue evidence="1">Meninges</tissue>
    </source>
</reference>
<dbReference type="EMBL" id="JAHQIW010005650">
    <property type="protein sequence ID" value="KAJ1366727.1"/>
    <property type="molecule type" value="Genomic_DNA"/>
</dbReference>
<dbReference type="Proteomes" id="UP001196413">
    <property type="component" value="Unassembled WGS sequence"/>
</dbReference>
<proteinExistence type="predicted"/>
<protein>
    <submittedName>
        <fullName evidence="1">Uncharacterized protein</fullName>
    </submittedName>
</protein>
<keyword evidence="2" id="KW-1185">Reference proteome</keyword>
<evidence type="ECO:0000313" key="1">
    <source>
        <dbReference type="EMBL" id="KAJ1366727.1"/>
    </source>
</evidence>
<evidence type="ECO:0000313" key="2">
    <source>
        <dbReference type="Proteomes" id="UP001196413"/>
    </source>
</evidence>